<dbReference type="GO" id="GO:0008641">
    <property type="term" value="F:ubiquitin-like modifier activating enzyme activity"/>
    <property type="evidence" value="ECO:0007669"/>
    <property type="project" value="InterPro"/>
</dbReference>
<organism evidence="2 3">
    <name type="scientific">Methanothermobacter marburgensis (strain ATCC BAA-927 / DSM 2133 / JCM 14651 / NBRC 100331 / OCM 82 / Marburg)</name>
    <name type="common">Methanobacterium thermoautotrophicum</name>
    <dbReference type="NCBI Taxonomy" id="79929"/>
    <lineage>
        <taxon>Archaea</taxon>
        <taxon>Methanobacteriati</taxon>
        <taxon>Methanobacteriota</taxon>
        <taxon>Methanomada group</taxon>
        <taxon>Methanobacteria</taxon>
        <taxon>Methanobacteriales</taxon>
        <taxon>Methanobacteriaceae</taxon>
        <taxon>Methanothermobacter</taxon>
    </lineage>
</organism>
<reference evidence="2 3" key="2">
    <citation type="journal article" date="2010" name="J. Bacteriol.">
        <title>Complete genome sequence of Methanothermobacter marburgensis, a methanoarchaeon model organism.</title>
        <authorList>
            <person name="Liesegang H."/>
            <person name="Kaster A.K."/>
            <person name="Wiezer A."/>
            <person name="Goenrich M."/>
            <person name="Wollherr A."/>
            <person name="Seedorf H."/>
            <person name="Gottschalk G."/>
            <person name="Thauer R.K."/>
        </authorList>
    </citation>
    <scope>NUCLEOTIDE SEQUENCE [LARGE SCALE GENOMIC DNA]</scope>
    <source>
        <strain evidence="3">ATCC BAA-927 / DSM 2133 / JCM 14651 / NBRC 100331 / OCM 82 / Marburg</strain>
    </source>
</reference>
<dbReference type="RefSeq" id="WP_013294995.1">
    <property type="nucleotide sequence ID" value="NC_014408.1"/>
</dbReference>
<dbReference type="GeneID" id="9703863"/>
<dbReference type="STRING" id="79929.MTBMA_c01580"/>
<name>D9PU69_METTM</name>
<dbReference type="OrthoDB" id="7915at2157"/>
<dbReference type="KEGG" id="mmg:MTBMA_c01580"/>
<proteinExistence type="predicted"/>
<evidence type="ECO:0000313" key="2">
    <source>
        <dbReference type="EMBL" id="ADL57767.1"/>
    </source>
</evidence>
<dbReference type="SUPFAM" id="SSF69572">
    <property type="entry name" value="Activating enzymes of the ubiquitin-like proteins"/>
    <property type="match status" value="1"/>
</dbReference>
<protein>
    <submittedName>
        <fullName evidence="2">Predicted molybdopterin biosynthesis protein MoeB</fullName>
    </submittedName>
</protein>
<gene>
    <name evidence="2" type="primary">moeB</name>
    <name evidence="2" type="ordered locus">MTBMA_c01580</name>
</gene>
<dbReference type="CDD" id="cd00757">
    <property type="entry name" value="ThiF_MoeB_HesA_family"/>
    <property type="match status" value="1"/>
</dbReference>
<sequence>MPRRYESMAYWEMVSRQMGFISKAEQLRLRDSTVSVIGCGGIGGAAVEMLARMGIGRIRIIDSDVFDVSNINRQLMSSFSALKLPKVEVAAERIRTVNPFADVEAFHECFTEKNAPTIIDGSDAVVDALDNITSRVMASRRCSKEGIPFIHGAIHGSMGQVSVFTSDSPSYEELFNLPSRGLDLTGDVKAKLKELSSETPPVIGPVANVTGCLQAAEVFKLITGRGDPIVAPKMLKFDLLLGEPFKIVEL</sequence>
<dbReference type="PANTHER" id="PTHR43267:SF1">
    <property type="entry name" value="TRNA THREONYLCARBAMOYLADENOSINE DEHYDRATASE"/>
    <property type="match status" value="1"/>
</dbReference>
<feature type="domain" description="THIF-type NAD/FAD binding fold" evidence="1">
    <location>
        <begin position="15"/>
        <end position="246"/>
    </location>
</feature>
<dbReference type="GeneID" id="41326918"/>
<dbReference type="AlphaFoldDB" id="D9PU69"/>
<dbReference type="Pfam" id="PF00899">
    <property type="entry name" value="ThiF"/>
    <property type="match status" value="1"/>
</dbReference>
<dbReference type="InterPro" id="IPR000594">
    <property type="entry name" value="ThiF_NAD_FAD-bd"/>
</dbReference>
<dbReference type="Gene3D" id="3.40.50.720">
    <property type="entry name" value="NAD(P)-binding Rossmann-like Domain"/>
    <property type="match status" value="1"/>
</dbReference>
<dbReference type="HOGENOM" id="CLU_013325_10_4_2"/>
<dbReference type="InterPro" id="IPR035985">
    <property type="entry name" value="Ubiquitin-activating_enz"/>
</dbReference>
<dbReference type="EMBL" id="CP001710">
    <property type="protein sequence ID" value="ADL57767.1"/>
    <property type="molecule type" value="Genomic_DNA"/>
</dbReference>
<dbReference type="GO" id="GO:0061503">
    <property type="term" value="F:tRNA threonylcarbamoyladenosine dehydratase"/>
    <property type="evidence" value="ECO:0007669"/>
    <property type="project" value="TreeGrafter"/>
</dbReference>
<dbReference type="PANTHER" id="PTHR43267">
    <property type="entry name" value="TRNA THREONYLCARBAMOYLADENOSINE DEHYDRATASE"/>
    <property type="match status" value="1"/>
</dbReference>
<accession>D9PU69</accession>
<dbReference type="InterPro" id="IPR045886">
    <property type="entry name" value="ThiF/MoeB/HesA"/>
</dbReference>
<keyword evidence="3" id="KW-1185">Reference proteome</keyword>
<reference key="1">
    <citation type="submission" date="2009-08" db="EMBL/GenBank/DDBJ databases">
        <title>The genome sequence of Methanothermobacter marburgensis.</title>
        <authorList>
            <person name="Kaster A."/>
            <person name="Seedorf H."/>
            <person name="Goenrich M."/>
            <person name="Wiezer A."/>
            <person name="Liesegang H."/>
            <person name="Thauer R."/>
            <person name="Gottschalk G."/>
        </authorList>
    </citation>
    <scope>NUCLEOTIDE SEQUENCE</scope>
    <source>
        <strain>Marburg</strain>
    </source>
</reference>
<evidence type="ECO:0000259" key="1">
    <source>
        <dbReference type="Pfam" id="PF00899"/>
    </source>
</evidence>
<dbReference type="PaxDb" id="79929-MTBMA_c01580"/>
<dbReference type="GO" id="GO:0061504">
    <property type="term" value="P:cyclic threonylcarbamoyladenosine biosynthetic process"/>
    <property type="evidence" value="ECO:0007669"/>
    <property type="project" value="TreeGrafter"/>
</dbReference>
<dbReference type="Proteomes" id="UP000000345">
    <property type="component" value="Chromosome"/>
</dbReference>
<evidence type="ECO:0000313" key="3">
    <source>
        <dbReference type="Proteomes" id="UP000000345"/>
    </source>
</evidence>